<reference evidence="2 3" key="1">
    <citation type="submission" date="2006-03" db="EMBL/GenBank/DDBJ databases">
        <title>Complete sequence of Rhodopseudomonas palustris BisB5.</title>
        <authorList>
            <consortium name="US DOE Joint Genome Institute"/>
            <person name="Copeland A."/>
            <person name="Lucas S."/>
            <person name="Lapidus A."/>
            <person name="Barry K."/>
            <person name="Detter J.C."/>
            <person name="Glavina del Rio T."/>
            <person name="Hammon N."/>
            <person name="Israni S."/>
            <person name="Dalin E."/>
            <person name="Tice H."/>
            <person name="Pitluck S."/>
            <person name="Chain P."/>
            <person name="Malfatti S."/>
            <person name="Shin M."/>
            <person name="Vergez L."/>
            <person name="Schmutz J."/>
            <person name="Larimer F."/>
            <person name="Land M."/>
            <person name="Hauser L."/>
            <person name="Pelletier D.A."/>
            <person name="Kyrpides N."/>
            <person name="Lykidis A."/>
            <person name="Oda Y."/>
            <person name="Harwood C.S."/>
            <person name="Richardson P."/>
        </authorList>
    </citation>
    <scope>NUCLEOTIDE SEQUENCE [LARGE SCALE GENOMIC DNA]</scope>
    <source>
        <strain evidence="2 3">BisB5</strain>
    </source>
</reference>
<accession>Q13AP6</accession>
<dbReference type="Proteomes" id="UP000001818">
    <property type="component" value="Chromosome"/>
</dbReference>
<organism evidence="2 3">
    <name type="scientific">Rhodopseudomonas palustris (strain BisB5)</name>
    <dbReference type="NCBI Taxonomy" id="316057"/>
    <lineage>
        <taxon>Bacteria</taxon>
        <taxon>Pseudomonadati</taxon>
        <taxon>Pseudomonadota</taxon>
        <taxon>Alphaproteobacteria</taxon>
        <taxon>Hyphomicrobiales</taxon>
        <taxon>Nitrobacteraceae</taxon>
        <taxon>Rhodopseudomonas</taxon>
    </lineage>
</organism>
<sequence>MNAARSEVAKIGDLHWPNWIRDPSVAVGWIGLRNPSQHPRPNAARKTHRTGKNADPTRSGRVALVRAVGQGGIQRPAGSACASATW</sequence>
<evidence type="ECO:0000313" key="2">
    <source>
        <dbReference type="EMBL" id="ABE38843.1"/>
    </source>
</evidence>
<proteinExistence type="predicted"/>
<gene>
    <name evidence="2" type="ordered locus">RPD_1606</name>
</gene>
<dbReference type="EMBL" id="CP000283">
    <property type="protein sequence ID" value="ABE38843.1"/>
    <property type="molecule type" value="Genomic_DNA"/>
</dbReference>
<name>Q13AP6_RHOPS</name>
<dbReference type="HOGENOM" id="CLU_2495855_0_0_5"/>
<protein>
    <submittedName>
        <fullName evidence="2">Uncharacterized protein</fullName>
    </submittedName>
</protein>
<evidence type="ECO:0000313" key="3">
    <source>
        <dbReference type="Proteomes" id="UP000001818"/>
    </source>
</evidence>
<dbReference type="KEGG" id="rpd:RPD_1606"/>
<feature type="region of interest" description="Disordered" evidence="1">
    <location>
        <begin position="36"/>
        <end position="58"/>
    </location>
</feature>
<evidence type="ECO:0000256" key="1">
    <source>
        <dbReference type="SAM" id="MobiDB-lite"/>
    </source>
</evidence>
<dbReference type="AlphaFoldDB" id="Q13AP6"/>